<dbReference type="RefSeq" id="WP_247341322.1">
    <property type="nucleotide sequence ID" value="NZ_CP095550.1"/>
</dbReference>
<name>A0ABW5BSR0_9BACI</name>
<sequence length="71" mass="8202">MKYFLKLSLENKLPITIIYLSASGSFSKRKILIRKMTNEKIIAYCYLRKEIRTFSLKNVLSAGMDPSLKAI</sequence>
<evidence type="ECO:0000313" key="1">
    <source>
        <dbReference type="EMBL" id="MFD2213153.1"/>
    </source>
</evidence>
<dbReference type="Proteomes" id="UP001597318">
    <property type="component" value="Unassembled WGS sequence"/>
</dbReference>
<dbReference type="EMBL" id="JBHUIK010000001">
    <property type="protein sequence ID" value="MFD2213153.1"/>
    <property type="molecule type" value="Genomic_DNA"/>
</dbReference>
<evidence type="ECO:0000313" key="2">
    <source>
        <dbReference type="Proteomes" id="UP001597318"/>
    </source>
</evidence>
<protein>
    <recommendedName>
        <fullName evidence="3">WYL domain-containing protein</fullName>
    </recommendedName>
</protein>
<comment type="caution">
    <text evidence="1">The sequence shown here is derived from an EMBL/GenBank/DDBJ whole genome shotgun (WGS) entry which is preliminary data.</text>
</comment>
<reference evidence="2" key="1">
    <citation type="journal article" date="2019" name="Int. J. Syst. Evol. Microbiol.">
        <title>The Global Catalogue of Microorganisms (GCM) 10K type strain sequencing project: providing services to taxonomists for standard genome sequencing and annotation.</title>
        <authorList>
            <consortium name="The Broad Institute Genomics Platform"/>
            <consortium name="The Broad Institute Genome Sequencing Center for Infectious Disease"/>
            <person name="Wu L."/>
            <person name="Ma J."/>
        </authorList>
    </citation>
    <scope>NUCLEOTIDE SEQUENCE [LARGE SCALE GENOMIC DNA]</scope>
    <source>
        <strain evidence="2">CGMCC 1.15474</strain>
    </source>
</reference>
<evidence type="ECO:0008006" key="3">
    <source>
        <dbReference type="Google" id="ProtNLM"/>
    </source>
</evidence>
<keyword evidence="2" id="KW-1185">Reference proteome</keyword>
<proteinExistence type="predicted"/>
<gene>
    <name evidence="1" type="ORF">ACFSKK_05420</name>
</gene>
<accession>A0ABW5BSR0</accession>
<organism evidence="1 2">
    <name type="scientific">Metabacillus endolithicus</name>
    <dbReference type="NCBI Taxonomy" id="1535204"/>
    <lineage>
        <taxon>Bacteria</taxon>
        <taxon>Bacillati</taxon>
        <taxon>Bacillota</taxon>
        <taxon>Bacilli</taxon>
        <taxon>Bacillales</taxon>
        <taxon>Bacillaceae</taxon>
        <taxon>Metabacillus</taxon>
    </lineage>
</organism>